<keyword evidence="5 7" id="KW-1133">Transmembrane helix</keyword>
<evidence type="ECO:0000256" key="1">
    <source>
        <dbReference type="ARBA" id="ARBA00004651"/>
    </source>
</evidence>
<dbReference type="PANTHER" id="PTHR33508">
    <property type="entry name" value="UPF0056 MEMBRANE PROTEIN YHCE"/>
    <property type="match status" value="1"/>
</dbReference>
<feature type="transmembrane region" description="Helical" evidence="7">
    <location>
        <begin position="152"/>
        <end position="175"/>
    </location>
</feature>
<keyword evidence="6 7" id="KW-0472">Membrane</keyword>
<sequence>MVEDLLTFVLGSFASLFPIVDPLGAVPIFLILAAGYSPELQQKCALKTSLSFVGVLVFFLLVGDGILEFFGLAMSGVKVAGGIVIFESGWEALKAEPRLTPTEEEALSCQIQEHKDISFIPLTIPLLAGPGAIAVTLGLAAQAGETLSSETILHLGAIIVAIVLIGILVYGCLILSRRLLNLLGENGIIAFTRLLGLFILALGVQLILSGLEDWIEGLFSTYLSDLISLPR</sequence>
<dbReference type="NCBIfam" id="TIGR00427">
    <property type="entry name" value="NAAT family transporter"/>
    <property type="match status" value="1"/>
</dbReference>
<dbReference type="PANTHER" id="PTHR33508:SF1">
    <property type="entry name" value="UPF0056 MEMBRANE PROTEIN YHCE"/>
    <property type="match status" value="1"/>
</dbReference>
<evidence type="ECO:0000256" key="4">
    <source>
        <dbReference type="ARBA" id="ARBA00022692"/>
    </source>
</evidence>
<dbReference type="Pfam" id="PF01914">
    <property type="entry name" value="MarC"/>
    <property type="match status" value="1"/>
</dbReference>
<dbReference type="EMBL" id="CZDF01000132">
    <property type="protein sequence ID" value="CUR31346.1"/>
    <property type="molecule type" value="Genomic_DNA"/>
</dbReference>
<dbReference type="RefSeq" id="WP_072718214.1">
    <property type="nucleotide sequence ID" value="NZ_LN889782.1"/>
</dbReference>
<organism evidence="8 9">
    <name type="scientific">Planktothrix tepida PCC 9214</name>
    <dbReference type="NCBI Taxonomy" id="671072"/>
    <lineage>
        <taxon>Bacteria</taxon>
        <taxon>Bacillati</taxon>
        <taxon>Cyanobacteriota</taxon>
        <taxon>Cyanophyceae</taxon>
        <taxon>Oscillatoriophycideae</taxon>
        <taxon>Oscillatoriales</taxon>
        <taxon>Microcoleaceae</taxon>
        <taxon>Planktothrix</taxon>
    </lineage>
</organism>
<dbReference type="Proteomes" id="UP000184315">
    <property type="component" value="Unassembled WGS sequence"/>
</dbReference>
<comment type="subcellular location">
    <subcellularLocation>
        <location evidence="1 7">Cell membrane</location>
        <topology evidence="1 7">Multi-pass membrane protein</topology>
    </subcellularLocation>
</comment>
<keyword evidence="4 7" id="KW-0812">Transmembrane</keyword>
<proteinExistence type="inferred from homology"/>
<evidence type="ECO:0000256" key="3">
    <source>
        <dbReference type="ARBA" id="ARBA00022475"/>
    </source>
</evidence>
<feature type="transmembrane region" description="Helical" evidence="7">
    <location>
        <begin position="187"/>
        <end position="208"/>
    </location>
</feature>
<dbReference type="GO" id="GO:0005886">
    <property type="term" value="C:plasma membrane"/>
    <property type="evidence" value="ECO:0007669"/>
    <property type="project" value="UniProtKB-SubCell"/>
</dbReference>
<gene>
    <name evidence="8" type="ORF">PL9214290937</name>
</gene>
<reference evidence="9" key="1">
    <citation type="submission" date="2015-10" db="EMBL/GenBank/DDBJ databases">
        <authorList>
            <person name="Regsiter A."/>
            <person name="william w."/>
        </authorList>
    </citation>
    <scope>NUCLEOTIDE SEQUENCE [LARGE SCALE GENOMIC DNA]</scope>
</reference>
<evidence type="ECO:0000256" key="7">
    <source>
        <dbReference type="RuleBase" id="RU362048"/>
    </source>
</evidence>
<feature type="transmembrane region" description="Helical" evidence="7">
    <location>
        <begin position="44"/>
        <end position="63"/>
    </location>
</feature>
<dbReference type="OrthoDB" id="21094at2"/>
<dbReference type="AlphaFoldDB" id="A0A1J1LH35"/>
<evidence type="ECO:0000256" key="2">
    <source>
        <dbReference type="ARBA" id="ARBA00009784"/>
    </source>
</evidence>
<keyword evidence="9" id="KW-1185">Reference proteome</keyword>
<evidence type="ECO:0000313" key="9">
    <source>
        <dbReference type="Proteomes" id="UP000184315"/>
    </source>
</evidence>
<feature type="transmembrane region" description="Helical" evidence="7">
    <location>
        <begin position="6"/>
        <end position="32"/>
    </location>
</feature>
<comment type="similarity">
    <text evidence="2 7">Belongs to the UPF0056 (MarC) family.</text>
</comment>
<keyword evidence="3" id="KW-1003">Cell membrane</keyword>
<feature type="transmembrane region" description="Helical" evidence="7">
    <location>
        <begin position="119"/>
        <end position="140"/>
    </location>
</feature>
<accession>A0A1J1LH35</accession>
<evidence type="ECO:0000313" key="8">
    <source>
        <dbReference type="EMBL" id="CUR31346.1"/>
    </source>
</evidence>
<name>A0A1J1LH35_9CYAN</name>
<dbReference type="InterPro" id="IPR002771">
    <property type="entry name" value="Multi_antbiot-R_MarC"/>
</dbReference>
<comment type="caution">
    <text evidence="7">Lacks conserved residue(s) required for the propagation of feature annotation.</text>
</comment>
<evidence type="ECO:0000256" key="6">
    <source>
        <dbReference type="ARBA" id="ARBA00023136"/>
    </source>
</evidence>
<protein>
    <recommendedName>
        <fullName evidence="7">UPF0056 membrane protein</fullName>
    </recommendedName>
</protein>
<evidence type="ECO:0000256" key="5">
    <source>
        <dbReference type="ARBA" id="ARBA00022989"/>
    </source>
</evidence>
<dbReference type="STRING" id="671072.PL9214290937"/>